<feature type="transmembrane region" description="Helical" evidence="5">
    <location>
        <begin position="71"/>
        <end position="95"/>
    </location>
</feature>
<dbReference type="PANTHER" id="PTHR20661:SF0">
    <property type="entry name" value="PHOSPHATIDYLINOSITOL-GLYCAN BIOSYNTHESIS CLASS W PROTEIN"/>
    <property type="match status" value="1"/>
</dbReference>
<keyword evidence="4 5" id="KW-0472">Membrane</keyword>
<evidence type="ECO:0000256" key="1">
    <source>
        <dbReference type="ARBA" id="ARBA00004141"/>
    </source>
</evidence>
<feature type="non-terminal residue" evidence="6">
    <location>
        <position position="126"/>
    </location>
</feature>
<accession>A0A0B6Z1A0</accession>
<evidence type="ECO:0000256" key="2">
    <source>
        <dbReference type="ARBA" id="ARBA00022692"/>
    </source>
</evidence>
<sequence>TFGLGGMDAGVGFFVVANAIVSSEARGKCSILPVWSQLKKSVISSLPLLILGFARLMAVKGTDYHEHVTEYGMHWNFFFTLVALKIVLTLVYSILPVRYSLAGAAAVVIGHQVFLSGGLSSYIVNG</sequence>
<evidence type="ECO:0000256" key="3">
    <source>
        <dbReference type="ARBA" id="ARBA00022989"/>
    </source>
</evidence>
<evidence type="ECO:0008006" key="7">
    <source>
        <dbReference type="Google" id="ProtNLM"/>
    </source>
</evidence>
<dbReference type="InterPro" id="IPR009447">
    <property type="entry name" value="PIGW/GWT1"/>
</dbReference>
<name>A0A0B6Z1A0_9EUPU</name>
<evidence type="ECO:0000256" key="4">
    <source>
        <dbReference type="ARBA" id="ARBA00023136"/>
    </source>
</evidence>
<dbReference type="GO" id="GO:0032216">
    <property type="term" value="F:glucosaminyl-phosphatidylinositol O-acyltransferase activity"/>
    <property type="evidence" value="ECO:0007669"/>
    <property type="project" value="TreeGrafter"/>
</dbReference>
<keyword evidence="3 5" id="KW-1133">Transmembrane helix</keyword>
<dbReference type="Pfam" id="PF06423">
    <property type="entry name" value="GWT1"/>
    <property type="match status" value="1"/>
</dbReference>
<gene>
    <name evidence="6" type="primary">ORF44494</name>
</gene>
<feature type="non-terminal residue" evidence="6">
    <location>
        <position position="1"/>
    </location>
</feature>
<comment type="subcellular location">
    <subcellularLocation>
        <location evidence="1">Membrane</location>
        <topology evidence="1">Multi-pass membrane protein</topology>
    </subcellularLocation>
</comment>
<dbReference type="GO" id="GO:0072659">
    <property type="term" value="P:protein localization to plasma membrane"/>
    <property type="evidence" value="ECO:0007669"/>
    <property type="project" value="TreeGrafter"/>
</dbReference>
<dbReference type="GO" id="GO:0016020">
    <property type="term" value="C:membrane"/>
    <property type="evidence" value="ECO:0007669"/>
    <property type="project" value="UniProtKB-SubCell"/>
</dbReference>
<feature type="transmembrane region" description="Helical" evidence="5">
    <location>
        <begin position="42"/>
        <end position="59"/>
    </location>
</feature>
<evidence type="ECO:0000256" key="5">
    <source>
        <dbReference type="SAM" id="Phobius"/>
    </source>
</evidence>
<protein>
    <recommendedName>
        <fullName evidence="7">Phosphatidylinositol-glycan biosynthesis class W protein</fullName>
    </recommendedName>
</protein>
<keyword evidence="2 5" id="KW-0812">Transmembrane</keyword>
<feature type="transmembrane region" description="Helical" evidence="5">
    <location>
        <begin position="101"/>
        <end position="124"/>
    </location>
</feature>
<dbReference type="EMBL" id="HACG01015337">
    <property type="protein sequence ID" value="CEK62202.1"/>
    <property type="molecule type" value="Transcribed_RNA"/>
</dbReference>
<reference evidence="6" key="1">
    <citation type="submission" date="2014-12" db="EMBL/GenBank/DDBJ databases">
        <title>Insight into the proteome of Arion vulgaris.</title>
        <authorList>
            <person name="Aradska J."/>
            <person name="Bulat T."/>
            <person name="Smidak R."/>
            <person name="Sarate P."/>
            <person name="Gangsoo J."/>
            <person name="Sialana F."/>
            <person name="Bilban M."/>
            <person name="Lubec G."/>
        </authorList>
    </citation>
    <scope>NUCLEOTIDE SEQUENCE</scope>
    <source>
        <tissue evidence="6">Skin</tissue>
    </source>
</reference>
<dbReference type="GO" id="GO:0006506">
    <property type="term" value="P:GPI anchor biosynthetic process"/>
    <property type="evidence" value="ECO:0007669"/>
    <property type="project" value="InterPro"/>
</dbReference>
<dbReference type="GO" id="GO:0005783">
    <property type="term" value="C:endoplasmic reticulum"/>
    <property type="evidence" value="ECO:0007669"/>
    <property type="project" value="TreeGrafter"/>
</dbReference>
<dbReference type="AlphaFoldDB" id="A0A0B6Z1A0"/>
<evidence type="ECO:0000313" key="6">
    <source>
        <dbReference type="EMBL" id="CEK62202.1"/>
    </source>
</evidence>
<dbReference type="PANTHER" id="PTHR20661">
    <property type="entry name" value="PHOSPHATIDYLINOSITOL-GLYCAN BIOSYNTHESIS CLASS W PROTEIN"/>
    <property type="match status" value="1"/>
</dbReference>
<organism evidence="6">
    <name type="scientific">Arion vulgaris</name>
    <dbReference type="NCBI Taxonomy" id="1028688"/>
    <lineage>
        <taxon>Eukaryota</taxon>
        <taxon>Metazoa</taxon>
        <taxon>Spiralia</taxon>
        <taxon>Lophotrochozoa</taxon>
        <taxon>Mollusca</taxon>
        <taxon>Gastropoda</taxon>
        <taxon>Heterobranchia</taxon>
        <taxon>Euthyneura</taxon>
        <taxon>Panpulmonata</taxon>
        <taxon>Eupulmonata</taxon>
        <taxon>Stylommatophora</taxon>
        <taxon>Helicina</taxon>
        <taxon>Arionoidea</taxon>
        <taxon>Arionidae</taxon>
        <taxon>Arion</taxon>
    </lineage>
</organism>
<proteinExistence type="predicted"/>